<keyword evidence="2" id="KW-1185">Reference proteome</keyword>
<name>A0AAD8JY03_TARER</name>
<proteinExistence type="predicted"/>
<sequence length="432" mass="47736">MVRREIDLVKHGTNLPDYLQCEGKSGNIVEKTFSFGVLDWNRVEKWKSNTKFTKKTNNLPLHTGSARLSTQLDQQSSNVSLSSSLSKKFNSSLEKISKSFICKTSKTYQHLKSGLITHKSSPDLHVLNLKNEYGNLMHEKKEEPSNTKALVKLTMKNEIPCFKMVEDNSSNMLTAAVKSLPSGKDDSSLTYAFYSVHDTSKRNGVWNKHYSAEKDSGFGYNVVGNMKISSSYHAEFSGLERELFVVRESVLYGRDVELAAVIVKNTSKENNGGLGSSKSTVVIVPGGSHSLPNSGQPSPLIDRWRSGGICDCGGWDVGCELGVLTNQNEMSEISNPCTSDRLDLCYQGRHNGKHALGLAALENGFYSLEYNASSMSSLQAFSICVAVISSQNLTHIFQVNHLQDANDFIKPIMTRHRKVKSQTIVHPPVSSV</sequence>
<dbReference type="InterPro" id="IPR021916">
    <property type="entry name" value="DUF3527"/>
</dbReference>
<organism evidence="1 2">
    <name type="scientific">Tagetes erecta</name>
    <name type="common">African marigold</name>
    <dbReference type="NCBI Taxonomy" id="13708"/>
    <lineage>
        <taxon>Eukaryota</taxon>
        <taxon>Viridiplantae</taxon>
        <taxon>Streptophyta</taxon>
        <taxon>Embryophyta</taxon>
        <taxon>Tracheophyta</taxon>
        <taxon>Spermatophyta</taxon>
        <taxon>Magnoliopsida</taxon>
        <taxon>eudicotyledons</taxon>
        <taxon>Gunneridae</taxon>
        <taxon>Pentapetalae</taxon>
        <taxon>asterids</taxon>
        <taxon>campanulids</taxon>
        <taxon>Asterales</taxon>
        <taxon>Asteraceae</taxon>
        <taxon>Asteroideae</taxon>
        <taxon>Heliantheae alliance</taxon>
        <taxon>Tageteae</taxon>
        <taxon>Tagetes</taxon>
    </lineage>
</organism>
<gene>
    <name evidence="1" type="ORF">QVD17_34562</name>
</gene>
<dbReference type="EMBL" id="JAUHHV010000009">
    <property type="protein sequence ID" value="KAK1412940.1"/>
    <property type="molecule type" value="Genomic_DNA"/>
</dbReference>
<dbReference type="Proteomes" id="UP001229421">
    <property type="component" value="Unassembled WGS sequence"/>
</dbReference>
<reference evidence="1" key="1">
    <citation type="journal article" date="2023" name="bioRxiv">
        <title>Improved chromosome-level genome assembly for marigold (Tagetes erecta).</title>
        <authorList>
            <person name="Jiang F."/>
            <person name="Yuan L."/>
            <person name="Wang S."/>
            <person name="Wang H."/>
            <person name="Xu D."/>
            <person name="Wang A."/>
            <person name="Fan W."/>
        </authorList>
    </citation>
    <scope>NUCLEOTIDE SEQUENCE</scope>
    <source>
        <strain evidence="1">WSJ</strain>
        <tissue evidence="1">Leaf</tissue>
    </source>
</reference>
<dbReference type="PANTHER" id="PTHR31390">
    <property type="entry name" value="EXPRESSED PROTEIN"/>
    <property type="match status" value="1"/>
</dbReference>
<evidence type="ECO:0000313" key="1">
    <source>
        <dbReference type="EMBL" id="KAK1412940.1"/>
    </source>
</evidence>
<accession>A0AAD8JY03</accession>
<dbReference type="PANTHER" id="PTHR31390:SF12">
    <property type="entry name" value="PUTATIVE (DUF3527)-RELATED"/>
    <property type="match status" value="1"/>
</dbReference>
<evidence type="ECO:0000313" key="2">
    <source>
        <dbReference type="Proteomes" id="UP001229421"/>
    </source>
</evidence>
<dbReference type="Pfam" id="PF12043">
    <property type="entry name" value="DUF3527"/>
    <property type="match status" value="2"/>
</dbReference>
<comment type="caution">
    <text evidence="1">The sequence shown here is derived from an EMBL/GenBank/DDBJ whole genome shotgun (WGS) entry which is preliminary data.</text>
</comment>
<dbReference type="AlphaFoldDB" id="A0AAD8JY03"/>
<protein>
    <submittedName>
        <fullName evidence="1">Uncharacterized protein</fullName>
    </submittedName>
</protein>